<keyword evidence="4" id="KW-0663">Pyridoxal phosphate</keyword>
<sequence length="333" mass="39135">MLFINFMNRKIFLDKNENPYKPSKNIIKELEKFDINSLRFFPEYSPSKLDYEMAKYLNIETNSIISVNGMYEAFACIINSFDKYKIYLEEPYRDLYTKILEYYKMHFDIIEAKDDYNINLKKNMRSRNSIIIASNPNAETGMFINIKEIEEFLKHYEGIYVIDESYINFAGESAVKLINEYQNLIIIRSIAHSHSISGVNVNFILSNPSNIDSISKLRQKYAVNKISETIIAAALQDEKTSYKNIFDIVLERNRLDTLLSKEGFIVVPSRANFLLIKHIYKSADYIYNELLKRNIFVKNYDKENILSDFLRVTVSAHKINNIFLNELRDIVNN</sequence>
<dbReference type="SUPFAM" id="SSF53383">
    <property type="entry name" value="PLP-dependent transferases"/>
    <property type="match status" value="1"/>
</dbReference>
<evidence type="ECO:0000256" key="2">
    <source>
        <dbReference type="ARBA" id="ARBA00022576"/>
    </source>
</evidence>
<dbReference type="eggNOG" id="COG0079">
    <property type="taxonomic scope" value="Bacteria"/>
</dbReference>
<dbReference type="STRING" id="526224.Bmur_1623"/>
<dbReference type="InterPro" id="IPR015424">
    <property type="entry name" value="PyrdxlP-dep_Trfase"/>
</dbReference>
<dbReference type="CDD" id="cd00609">
    <property type="entry name" value="AAT_like"/>
    <property type="match status" value="1"/>
</dbReference>
<keyword evidence="2 6" id="KW-0032">Aminotransferase</keyword>
<reference evidence="6 7" key="1">
    <citation type="journal article" date="2010" name="Stand. Genomic Sci.">
        <title>Complete genome sequence of Brachyspira murdochii type strain (56-150).</title>
        <authorList>
            <person name="Pati A."/>
            <person name="Sikorski J."/>
            <person name="Gronow S."/>
            <person name="Munk C."/>
            <person name="Lapidus A."/>
            <person name="Copeland A."/>
            <person name="Glavina Del Tio T."/>
            <person name="Nolan M."/>
            <person name="Lucas S."/>
            <person name="Chen F."/>
            <person name="Tice H."/>
            <person name="Cheng J.F."/>
            <person name="Han C."/>
            <person name="Detter J.C."/>
            <person name="Bruce D."/>
            <person name="Tapia R."/>
            <person name="Goodwin L."/>
            <person name="Pitluck S."/>
            <person name="Liolios K."/>
            <person name="Ivanova N."/>
            <person name="Mavromatis K."/>
            <person name="Mikhailova N."/>
            <person name="Chen A."/>
            <person name="Palaniappan K."/>
            <person name="Land M."/>
            <person name="Hauser L."/>
            <person name="Chang Y.J."/>
            <person name="Jeffries C.D."/>
            <person name="Spring S."/>
            <person name="Rohde M."/>
            <person name="Goker M."/>
            <person name="Bristow J."/>
            <person name="Eisen J.A."/>
            <person name="Markowitz V."/>
            <person name="Hugenholtz P."/>
            <person name="Kyrpides N.C."/>
            <person name="Klenk H.P."/>
        </authorList>
    </citation>
    <scope>NUCLEOTIDE SEQUENCE [LARGE SCALE GENOMIC DNA]</scope>
    <source>
        <strain evidence="7">ATCC 51284 / DSM 12563 / 56-150</strain>
    </source>
</reference>
<dbReference type="InterPro" id="IPR004839">
    <property type="entry name" value="Aminotransferase_I/II_large"/>
</dbReference>
<dbReference type="InterPro" id="IPR015421">
    <property type="entry name" value="PyrdxlP-dep_Trfase_major"/>
</dbReference>
<dbReference type="HOGENOM" id="CLU_017584_3_0_12"/>
<dbReference type="Pfam" id="PF00155">
    <property type="entry name" value="Aminotran_1_2"/>
    <property type="match status" value="1"/>
</dbReference>
<dbReference type="PANTHER" id="PTHR42885:SF2">
    <property type="entry name" value="HISTIDINOL-PHOSPHATE AMINOTRANSFERASE"/>
    <property type="match status" value="1"/>
</dbReference>
<comment type="cofactor">
    <cofactor evidence="1">
        <name>pyridoxal 5'-phosphate</name>
        <dbReference type="ChEBI" id="CHEBI:597326"/>
    </cofactor>
</comment>
<name>D5UAI6_BRAM5</name>
<dbReference type="Gene3D" id="3.40.640.10">
    <property type="entry name" value="Type I PLP-dependent aspartate aminotransferase-like (Major domain)"/>
    <property type="match status" value="1"/>
</dbReference>
<evidence type="ECO:0000313" key="7">
    <source>
        <dbReference type="Proteomes" id="UP000001915"/>
    </source>
</evidence>
<evidence type="ECO:0000313" key="6">
    <source>
        <dbReference type="EMBL" id="ADG71709.1"/>
    </source>
</evidence>
<protein>
    <submittedName>
        <fullName evidence="6">Aminotransferase class I and II</fullName>
    </submittedName>
</protein>
<dbReference type="EMBL" id="CP001959">
    <property type="protein sequence ID" value="ADG71709.1"/>
    <property type="molecule type" value="Genomic_DNA"/>
</dbReference>
<dbReference type="PANTHER" id="PTHR42885">
    <property type="entry name" value="HISTIDINOL-PHOSPHATE AMINOTRANSFERASE-RELATED"/>
    <property type="match status" value="1"/>
</dbReference>
<organism evidence="6 7">
    <name type="scientific">Brachyspira murdochii (strain ATCC 51284 / DSM 12563 / 56-150)</name>
    <name type="common">Serpulina murdochii</name>
    <dbReference type="NCBI Taxonomy" id="526224"/>
    <lineage>
        <taxon>Bacteria</taxon>
        <taxon>Pseudomonadati</taxon>
        <taxon>Spirochaetota</taxon>
        <taxon>Spirochaetia</taxon>
        <taxon>Brachyspirales</taxon>
        <taxon>Brachyspiraceae</taxon>
        <taxon>Brachyspira</taxon>
    </lineage>
</organism>
<keyword evidence="3 6" id="KW-0808">Transferase</keyword>
<dbReference type="AlphaFoldDB" id="D5UAI6"/>
<evidence type="ECO:0000256" key="4">
    <source>
        <dbReference type="ARBA" id="ARBA00022898"/>
    </source>
</evidence>
<evidence type="ECO:0000256" key="3">
    <source>
        <dbReference type="ARBA" id="ARBA00022679"/>
    </source>
</evidence>
<evidence type="ECO:0000256" key="1">
    <source>
        <dbReference type="ARBA" id="ARBA00001933"/>
    </source>
</evidence>
<dbReference type="GO" id="GO:0030170">
    <property type="term" value="F:pyridoxal phosphate binding"/>
    <property type="evidence" value="ECO:0007669"/>
    <property type="project" value="InterPro"/>
</dbReference>
<dbReference type="KEGG" id="brm:Bmur_1623"/>
<accession>D5UAI6</accession>
<dbReference type="InterPro" id="IPR015422">
    <property type="entry name" value="PyrdxlP-dep_Trfase_small"/>
</dbReference>
<feature type="domain" description="Aminotransferase class I/classII large" evidence="5">
    <location>
        <begin position="10"/>
        <end position="319"/>
    </location>
</feature>
<dbReference type="Proteomes" id="UP000001915">
    <property type="component" value="Chromosome"/>
</dbReference>
<dbReference type="GO" id="GO:0008483">
    <property type="term" value="F:transaminase activity"/>
    <property type="evidence" value="ECO:0007669"/>
    <property type="project" value="UniProtKB-KW"/>
</dbReference>
<gene>
    <name evidence="6" type="ordered locus">Bmur_1623</name>
</gene>
<dbReference type="Gene3D" id="3.90.1150.10">
    <property type="entry name" value="Aspartate Aminotransferase, domain 1"/>
    <property type="match status" value="1"/>
</dbReference>
<proteinExistence type="predicted"/>
<evidence type="ECO:0000259" key="5">
    <source>
        <dbReference type="Pfam" id="PF00155"/>
    </source>
</evidence>